<name>A0ABV4TVB9_9GAMM</name>
<gene>
    <name evidence="2" type="ORF">ACERLL_10600</name>
</gene>
<dbReference type="EMBL" id="JBGUAW010000006">
    <property type="protein sequence ID" value="MFA9461275.1"/>
    <property type="molecule type" value="Genomic_DNA"/>
</dbReference>
<keyword evidence="3" id="KW-1185">Reference proteome</keyword>
<evidence type="ECO:0000259" key="1">
    <source>
        <dbReference type="Pfam" id="PF03050"/>
    </source>
</evidence>
<protein>
    <submittedName>
        <fullName evidence="2">Transposase</fullName>
    </submittedName>
</protein>
<proteinExistence type="predicted"/>
<dbReference type="InterPro" id="IPR004291">
    <property type="entry name" value="Transposase_IS66_central"/>
</dbReference>
<accession>A0ABV4TVB9</accession>
<sequence>MSSIRFHHAPTRSHEMPKRLLADFHCYLQTDGYSA</sequence>
<evidence type="ECO:0000313" key="2">
    <source>
        <dbReference type="EMBL" id="MFA9461275.1"/>
    </source>
</evidence>
<dbReference type="RefSeq" id="WP_373656060.1">
    <property type="nucleotide sequence ID" value="NZ_JBGUAW010000006.1"/>
</dbReference>
<reference evidence="2 3" key="1">
    <citation type="submission" date="2024-08" db="EMBL/GenBank/DDBJ databases">
        <title>Whole-genome sequencing of halo(alkali)philic microorganisms from hypersaline lakes.</title>
        <authorList>
            <person name="Sorokin D.Y."/>
            <person name="Merkel A.Y."/>
            <person name="Messina E."/>
            <person name="Yakimov M."/>
        </authorList>
    </citation>
    <scope>NUCLEOTIDE SEQUENCE [LARGE SCALE GENOMIC DNA]</scope>
    <source>
        <strain evidence="2 3">Cl-TMA</strain>
    </source>
</reference>
<comment type="caution">
    <text evidence="2">The sequence shown here is derived from an EMBL/GenBank/DDBJ whole genome shotgun (WGS) entry which is preliminary data.</text>
</comment>
<dbReference type="Proteomes" id="UP001575181">
    <property type="component" value="Unassembled WGS sequence"/>
</dbReference>
<organism evidence="2 3">
    <name type="scientific">Thiohalorhabdus methylotrophus</name>
    <dbReference type="NCBI Taxonomy" id="3242694"/>
    <lineage>
        <taxon>Bacteria</taxon>
        <taxon>Pseudomonadati</taxon>
        <taxon>Pseudomonadota</taxon>
        <taxon>Gammaproteobacteria</taxon>
        <taxon>Thiohalorhabdales</taxon>
        <taxon>Thiohalorhabdaceae</taxon>
        <taxon>Thiohalorhabdus</taxon>
    </lineage>
</organism>
<dbReference type="Pfam" id="PF03050">
    <property type="entry name" value="DDE_Tnp_IS66"/>
    <property type="match status" value="1"/>
</dbReference>
<feature type="domain" description="Transposase IS66 central" evidence="1">
    <location>
        <begin position="4"/>
        <end position="35"/>
    </location>
</feature>
<evidence type="ECO:0000313" key="3">
    <source>
        <dbReference type="Proteomes" id="UP001575181"/>
    </source>
</evidence>